<dbReference type="EMBL" id="VOAH01000007">
    <property type="protein sequence ID" value="TVP40549.1"/>
    <property type="molecule type" value="Genomic_DNA"/>
</dbReference>
<keyword evidence="2" id="KW-1185">Reference proteome</keyword>
<dbReference type="InterPro" id="IPR029063">
    <property type="entry name" value="SAM-dependent_MTases_sf"/>
</dbReference>
<comment type="caution">
    <text evidence="1">The sequence shown here is derived from an EMBL/GenBank/DDBJ whole genome shotgun (WGS) entry which is preliminary data.</text>
</comment>
<reference evidence="1 2" key="1">
    <citation type="journal article" date="2019" name="Front. Microbiol.">
        <title>Ammonia Oxidation by the Arctic Terrestrial Thaumarchaeote Candidatus Nitrosocosmicus arcticus Is Stimulated by Increasing Temperatures.</title>
        <authorList>
            <person name="Alves R.J.E."/>
            <person name="Kerou M."/>
            <person name="Zappe A."/>
            <person name="Bittner R."/>
            <person name="Abby S.S."/>
            <person name="Schmidt H.A."/>
            <person name="Pfeifer K."/>
            <person name="Schleper C."/>
        </authorList>
    </citation>
    <scope>NUCLEOTIDE SEQUENCE [LARGE SCALE GENOMIC DNA]</scope>
    <source>
        <strain evidence="1 2">Kfb</strain>
    </source>
</reference>
<dbReference type="Gene3D" id="3.40.50.150">
    <property type="entry name" value="Vaccinia Virus protein VP39"/>
    <property type="match status" value="1"/>
</dbReference>
<proteinExistence type="predicted"/>
<sequence>MPFLIDDINYAQKELNTFRFRTSAINDGSIHERFIFPFLCGSYFTYRKVDVERITSIAKAVSKDPTYLDVGCGYGDFLEKIIQHLPNAEGIEKSADIFFKLGRYKPDYIKIGDAYNGIDKKYDLIFVGWMEPGVDYRDRIAASTDVIITTLDQGLSLAAEFEGHGFEKIASWITPSWEDINTEITNKYYSKISNGTIELLKELRGAHNLWYIYSKPKYKDTIKETLRKSSKKDYNRDVYEHEKILDECGFSYNEVLPSNPDICLWKINFEE</sequence>
<dbReference type="AlphaFoldDB" id="A0A557SVB0"/>
<organism evidence="1 2">
    <name type="scientific">Candidatus Nitrosocosmicus arcticus</name>
    <dbReference type="NCBI Taxonomy" id="2035267"/>
    <lineage>
        <taxon>Archaea</taxon>
        <taxon>Nitrososphaerota</taxon>
        <taxon>Nitrososphaeria</taxon>
        <taxon>Nitrososphaerales</taxon>
        <taxon>Nitrososphaeraceae</taxon>
        <taxon>Candidatus Nitrosocosmicus</taxon>
    </lineage>
</organism>
<name>A0A557SVB0_9ARCH</name>
<dbReference type="SUPFAM" id="SSF53335">
    <property type="entry name" value="S-adenosyl-L-methionine-dependent methyltransferases"/>
    <property type="match status" value="1"/>
</dbReference>
<evidence type="ECO:0000313" key="2">
    <source>
        <dbReference type="Proteomes" id="UP000315289"/>
    </source>
</evidence>
<gene>
    <name evidence="1" type="ORF">NARC_70130</name>
</gene>
<evidence type="ECO:0000313" key="1">
    <source>
        <dbReference type="EMBL" id="TVP40549.1"/>
    </source>
</evidence>
<protein>
    <submittedName>
        <fullName evidence="1">Uncharacterized protein</fullName>
    </submittedName>
</protein>
<dbReference type="Proteomes" id="UP000315289">
    <property type="component" value="Unassembled WGS sequence"/>
</dbReference>
<dbReference type="OrthoDB" id="6027at2157"/>
<accession>A0A557SVB0</accession>
<dbReference type="RefSeq" id="WP_144731131.1">
    <property type="nucleotide sequence ID" value="NZ_ML675583.1"/>
</dbReference>